<protein>
    <recommendedName>
        <fullName evidence="1">F-box domain-containing protein</fullName>
    </recommendedName>
</protein>
<proteinExistence type="predicted"/>
<organism evidence="2 3">
    <name type="scientific">Mycena chlorophos</name>
    <name type="common">Agaric fungus</name>
    <name type="synonym">Agaricus chlorophos</name>
    <dbReference type="NCBI Taxonomy" id="658473"/>
    <lineage>
        <taxon>Eukaryota</taxon>
        <taxon>Fungi</taxon>
        <taxon>Dikarya</taxon>
        <taxon>Basidiomycota</taxon>
        <taxon>Agaricomycotina</taxon>
        <taxon>Agaricomycetes</taxon>
        <taxon>Agaricomycetidae</taxon>
        <taxon>Agaricales</taxon>
        <taxon>Marasmiineae</taxon>
        <taxon>Mycenaceae</taxon>
        <taxon>Mycena</taxon>
    </lineage>
</organism>
<name>A0ABQ0LLP1_MYCCL</name>
<dbReference type="PANTHER" id="PTHR38926:SF72">
    <property type="entry name" value="IM:7136021-RELATED"/>
    <property type="match status" value="1"/>
</dbReference>
<dbReference type="SUPFAM" id="SSF81383">
    <property type="entry name" value="F-box domain"/>
    <property type="match status" value="1"/>
</dbReference>
<dbReference type="SUPFAM" id="SSF52047">
    <property type="entry name" value="RNI-like"/>
    <property type="match status" value="1"/>
</dbReference>
<sequence>MPDGIPTTDVLSPALRVPPEILAEIFGHFNPDSFPRMDGPHSPILLGLVCRYWRDVALSTPMLWSSLLISSPTSTRRLRELLLLWLERSTNAPLSFKFKSKGKGFADLALFDTLLSHRCRWLHASITVPLYDFAHISAGVSGCSLPLLKSLEMHPTFAPDGNETVRPLQDGSAPQLTRLVLGEKLIVSTILDGVPWAQLTHLRGHCLYIYEVHDLFSMAPSLVYCNVYMMEDRGERHSPQPGSIVMPHLRALSLRTHRYADQDWFCPVLCPTLTLPALELLRIACFPFEATELEHLRNFLDRSACHLKELQLPNLIAGSLRDEARKKMGKLADTIVLDKFMKKAHSGPFQKLARKYADNIRAELSAAKSDVVRITPSDSPSHQDPYLAWNALLPEMANDAALAAPLRLPPELLSEIFVSYSKLEELWPMHGLRSPLALGLVCAYWRCIAISTPQLWATMYISCADPCPDDIEALLALWLARSGAAAVSFHFQSACCSGPAYPDPCDILVNPLLDAALFNAVLAHSERWSRAIIATPLSYLARVGERALPLLEDLQIRPIEDTERQQQFMNITATTAPYLRRVSFGIAVTVESVAGGLPWAQLTHLAAECLYAEEVLAVFRLAPNLIFCDVEVIPDPVGPHLPPAVPMPYLRTLRVVSHQNADLPWLHVVFCPALTLPSLETLQISYEPLEIGDEELDLIRALLLRSKCTLKELLFVNAGYLQEEAEEVLSSWANVIAFQE</sequence>
<dbReference type="Gene3D" id="1.20.1280.50">
    <property type="match status" value="2"/>
</dbReference>
<dbReference type="Pfam" id="PF12937">
    <property type="entry name" value="F-box-like"/>
    <property type="match status" value="1"/>
</dbReference>
<dbReference type="EMBL" id="DF847482">
    <property type="protein sequence ID" value="GAT51946.1"/>
    <property type="molecule type" value="Genomic_DNA"/>
</dbReference>
<dbReference type="InterPro" id="IPR001810">
    <property type="entry name" value="F-box_dom"/>
</dbReference>
<feature type="domain" description="F-box" evidence="1">
    <location>
        <begin position="16"/>
        <end position="69"/>
    </location>
</feature>
<dbReference type="PANTHER" id="PTHR38926">
    <property type="entry name" value="F-BOX DOMAIN CONTAINING PROTEIN, EXPRESSED"/>
    <property type="match status" value="1"/>
</dbReference>
<evidence type="ECO:0000313" key="3">
    <source>
        <dbReference type="Proteomes" id="UP000815677"/>
    </source>
</evidence>
<dbReference type="InterPro" id="IPR036047">
    <property type="entry name" value="F-box-like_dom_sf"/>
</dbReference>
<reference evidence="2" key="1">
    <citation type="submission" date="2014-09" db="EMBL/GenBank/DDBJ databases">
        <title>Genome sequence of the luminous mushroom Mycena chlorophos for searching fungal bioluminescence genes.</title>
        <authorList>
            <person name="Tanaka Y."/>
            <person name="Kasuga D."/>
            <person name="Oba Y."/>
            <person name="Hase S."/>
            <person name="Sato K."/>
            <person name="Oba Y."/>
            <person name="Sakakibara Y."/>
        </authorList>
    </citation>
    <scope>NUCLEOTIDE SEQUENCE</scope>
</reference>
<evidence type="ECO:0000313" key="2">
    <source>
        <dbReference type="EMBL" id="GAT51946.1"/>
    </source>
</evidence>
<evidence type="ECO:0000259" key="1">
    <source>
        <dbReference type="Pfam" id="PF12937"/>
    </source>
</evidence>
<gene>
    <name evidence="2" type="ORF">MCHLO_09039</name>
</gene>
<keyword evidence="3" id="KW-1185">Reference proteome</keyword>
<accession>A0ABQ0LLP1</accession>
<dbReference type="Proteomes" id="UP000815677">
    <property type="component" value="Unassembled WGS sequence"/>
</dbReference>